<name>A0A1H3PTN8_9FIRM</name>
<protein>
    <submittedName>
        <fullName evidence="6">Methyl-accepting chemotaxis protein (MCP) signalling domain-containing protein</fullName>
    </submittedName>
</protein>
<evidence type="ECO:0000256" key="1">
    <source>
        <dbReference type="ARBA" id="ARBA00023224"/>
    </source>
</evidence>
<dbReference type="PANTHER" id="PTHR32089:SF112">
    <property type="entry name" value="LYSOZYME-LIKE PROTEIN-RELATED"/>
    <property type="match status" value="1"/>
</dbReference>
<dbReference type="STRING" id="159292.SAMN05192546_10782"/>
<feature type="transmembrane region" description="Helical" evidence="4">
    <location>
        <begin position="7"/>
        <end position="26"/>
    </location>
</feature>
<gene>
    <name evidence="6" type="ORF">SAMN05192546_10782</name>
</gene>
<feature type="domain" description="Methyl-accepting transducer" evidence="5">
    <location>
        <begin position="129"/>
        <end position="365"/>
    </location>
</feature>
<keyword evidence="7" id="KW-1185">Reference proteome</keyword>
<reference evidence="6 7" key="1">
    <citation type="submission" date="2016-10" db="EMBL/GenBank/DDBJ databases">
        <authorList>
            <person name="de Groot N.N."/>
        </authorList>
    </citation>
    <scope>NUCLEOTIDE SEQUENCE [LARGE SCALE GENOMIC DNA]</scope>
    <source>
        <strain evidence="6 7">APO</strain>
    </source>
</reference>
<dbReference type="PANTHER" id="PTHR32089">
    <property type="entry name" value="METHYL-ACCEPTING CHEMOTAXIS PROTEIN MCPB"/>
    <property type="match status" value="1"/>
</dbReference>
<evidence type="ECO:0000256" key="4">
    <source>
        <dbReference type="SAM" id="Phobius"/>
    </source>
</evidence>
<dbReference type="GO" id="GO:0007165">
    <property type="term" value="P:signal transduction"/>
    <property type="evidence" value="ECO:0007669"/>
    <property type="project" value="UniProtKB-KW"/>
</dbReference>
<dbReference type="Pfam" id="PF00015">
    <property type="entry name" value="MCPsignal"/>
    <property type="match status" value="1"/>
</dbReference>
<accession>A0A1H3PTN8</accession>
<organism evidence="6 7">
    <name type="scientific">Tindallia californiensis</name>
    <dbReference type="NCBI Taxonomy" id="159292"/>
    <lineage>
        <taxon>Bacteria</taxon>
        <taxon>Bacillati</taxon>
        <taxon>Bacillota</taxon>
        <taxon>Clostridia</taxon>
        <taxon>Peptostreptococcales</taxon>
        <taxon>Tindalliaceae</taxon>
        <taxon>Tindallia</taxon>
    </lineage>
</organism>
<dbReference type="Proteomes" id="UP000199230">
    <property type="component" value="Unassembled WGS sequence"/>
</dbReference>
<keyword evidence="3" id="KW-0175">Coiled coil</keyword>
<feature type="coiled-coil region" evidence="3">
    <location>
        <begin position="207"/>
        <end position="244"/>
    </location>
</feature>
<dbReference type="AlphaFoldDB" id="A0A1H3PTN8"/>
<keyword evidence="4" id="KW-0472">Membrane</keyword>
<dbReference type="EMBL" id="FNPV01000007">
    <property type="protein sequence ID" value="SDZ04333.1"/>
    <property type="molecule type" value="Genomic_DNA"/>
</dbReference>
<keyword evidence="1 2" id="KW-0807">Transducer</keyword>
<dbReference type="InterPro" id="IPR004089">
    <property type="entry name" value="MCPsignal_dom"/>
</dbReference>
<evidence type="ECO:0000313" key="7">
    <source>
        <dbReference type="Proteomes" id="UP000199230"/>
    </source>
</evidence>
<dbReference type="OrthoDB" id="1706317at2"/>
<keyword evidence="4" id="KW-1133">Transmembrane helix</keyword>
<dbReference type="RefSeq" id="WP_093314280.1">
    <property type="nucleotide sequence ID" value="NZ_FNPV01000007.1"/>
</dbReference>
<dbReference type="Gene3D" id="1.10.287.950">
    <property type="entry name" value="Methyl-accepting chemotaxis protein"/>
    <property type="match status" value="1"/>
</dbReference>
<dbReference type="SUPFAM" id="SSF58104">
    <property type="entry name" value="Methyl-accepting chemotaxis protein (MCP) signaling domain"/>
    <property type="match status" value="1"/>
</dbReference>
<keyword evidence="4" id="KW-0812">Transmembrane</keyword>
<evidence type="ECO:0000313" key="6">
    <source>
        <dbReference type="EMBL" id="SDZ04333.1"/>
    </source>
</evidence>
<dbReference type="GO" id="GO:0016020">
    <property type="term" value="C:membrane"/>
    <property type="evidence" value="ECO:0007669"/>
    <property type="project" value="InterPro"/>
</dbReference>
<sequence>MKKRTLFLAGTGLILVAANLIIFHLFGTGLSIGVQVLAGILVNTAILYMYHRWEDQLRAQDLASITEMLRSYSNGNFLSDTKNIPCGSSFAKDLIETLPKLEETMKGLLYQVLLSEVQLKNFAGQLRQVASMNLEAMEGIFTNIETINQDLHKSATEAEENASISQELLGTNIESLENTRTFKELTDESKEKILHNTKGIDLTLNEAKAIESLMSETAEEVKNLEHLLMMISEMSNEIKAISEQTNLLSLNASIEAARSGSAGHGFAVVAQEVKKLAEESDETSQRIGDHLDQIKKSFKNLQQGAFTCAKQSVSIKDQSENAGRELTTIQSSMEEITAQIHRISSSMEEQNVAIESLATNINNNALFTNNLEKMMSEMRSKIESQVTNEKENIHHAQDIMDVSTRFSAFTKKLEQQVDSELLKVARKVAELESKGFIDNAYLEKLAKEANISEFYILNEKGVTEYCNNPMGIGFTIENDPASQAYEFYQILEDKNKEVVQSIQKRDIDGEYYKFTGVSKQSKRGIIQVGVNIKDLLNFKGLS</sequence>
<evidence type="ECO:0000256" key="2">
    <source>
        <dbReference type="PROSITE-ProRule" id="PRU00284"/>
    </source>
</evidence>
<evidence type="ECO:0000256" key="3">
    <source>
        <dbReference type="SAM" id="Coils"/>
    </source>
</evidence>
<evidence type="ECO:0000259" key="5">
    <source>
        <dbReference type="PROSITE" id="PS50111"/>
    </source>
</evidence>
<dbReference type="PROSITE" id="PS50111">
    <property type="entry name" value="CHEMOTAXIS_TRANSDUC_2"/>
    <property type="match status" value="1"/>
</dbReference>
<proteinExistence type="predicted"/>
<dbReference type="SMART" id="SM00283">
    <property type="entry name" value="MA"/>
    <property type="match status" value="1"/>
</dbReference>